<feature type="domain" description="PKD" evidence="1">
    <location>
        <begin position="314"/>
        <end position="393"/>
    </location>
</feature>
<sequence length="564" mass="60132">MKHVLLYSFLISYLFTFGQTQIWSDDFEGTAGNWDLTIQTGLNDANANIWAISDAEGGVIPPGCGAKLNGDQTLHVSCQGPACGVLGDGAVYYPGDNGMGAGAGNTNLRAALTTGISTLTQTQLQLDFDWMGIGQAGVDFAVLEYSIDAGATWNVIWTQTPGTACGTNSSEWSGETINLPVAVENQPDLRFAFNWTNDNDGATINAPSFAVNNLVLSTNATPPNNPIADFGATSFTICENECVNFMDMSVGTNVNSWTWSFNGANTLTSNVQNPTNICYSTAGTYNVKLTVTDDNGTDDITYQIMVQNCDLAPPTANFSTDTLVVCAGSCIDFTDESEGNPSTWNWDFGGASPAFSINQNPSNVCFDQPGSYAISLIATNSLGTDTIVQTLTVLDLPTITAFEDTIIALGGAAALGAIPDQQGFIYWEPSESVDCDTCVAVFATPVITTPYTVSLTDLNGCVGYDTVTVYIPFEEIVEVPSAFSPNNDGKNDRLNVLGIGITEIDFKIYNRYGQLVFSTTDLREGWDGKHNGEPLNQGVFVYTLSYTLIDGTTSEVSGNVTLVK</sequence>
<dbReference type="SMART" id="SM00089">
    <property type="entry name" value="PKD"/>
    <property type="match status" value="2"/>
</dbReference>
<dbReference type="Gene3D" id="2.60.120.260">
    <property type="entry name" value="Galactose-binding domain-like"/>
    <property type="match status" value="1"/>
</dbReference>
<dbReference type="AlphaFoldDB" id="A0A2U2XEX2"/>
<organism evidence="2 3">
    <name type="scientific">Brumimicrobium oceani</name>
    <dbReference type="NCBI Taxonomy" id="2100725"/>
    <lineage>
        <taxon>Bacteria</taxon>
        <taxon>Pseudomonadati</taxon>
        <taxon>Bacteroidota</taxon>
        <taxon>Flavobacteriia</taxon>
        <taxon>Flavobacteriales</taxon>
        <taxon>Crocinitomicaceae</taxon>
        <taxon>Brumimicrobium</taxon>
    </lineage>
</organism>
<dbReference type="CDD" id="cd00146">
    <property type="entry name" value="PKD"/>
    <property type="match status" value="2"/>
</dbReference>
<dbReference type="Pfam" id="PF18911">
    <property type="entry name" value="PKD_4"/>
    <property type="match status" value="2"/>
</dbReference>
<dbReference type="InterPro" id="IPR035986">
    <property type="entry name" value="PKD_dom_sf"/>
</dbReference>
<dbReference type="NCBIfam" id="TIGR04131">
    <property type="entry name" value="Bac_Flav_CTERM"/>
    <property type="match status" value="1"/>
</dbReference>
<comment type="caution">
    <text evidence="2">The sequence shown here is derived from an EMBL/GenBank/DDBJ whole genome shotgun (WGS) entry which is preliminary data.</text>
</comment>
<dbReference type="Proteomes" id="UP000245370">
    <property type="component" value="Unassembled WGS sequence"/>
</dbReference>
<evidence type="ECO:0000313" key="3">
    <source>
        <dbReference type="Proteomes" id="UP000245370"/>
    </source>
</evidence>
<evidence type="ECO:0000259" key="1">
    <source>
        <dbReference type="PROSITE" id="PS50093"/>
    </source>
</evidence>
<accession>A0A2U2XEX2</accession>
<dbReference type="OrthoDB" id="9765926at2"/>
<keyword evidence="3" id="KW-1185">Reference proteome</keyword>
<dbReference type="PROSITE" id="PS50093">
    <property type="entry name" value="PKD"/>
    <property type="match status" value="2"/>
</dbReference>
<dbReference type="InterPro" id="IPR000601">
    <property type="entry name" value="PKD_dom"/>
</dbReference>
<dbReference type="Gene3D" id="2.60.40.10">
    <property type="entry name" value="Immunoglobulins"/>
    <property type="match status" value="2"/>
</dbReference>
<dbReference type="InterPro" id="IPR022409">
    <property type="entry name" value="PKD/Chitinase_dom"/>
</dbReference>
<dbReference type="RefSeq" id="WP_109358460.1">
    <property type="nucleotide sequence ID" value="NZ_QFRJ01000002.1"/>
</dbReference>
<dbReference type="InterPro" id="IPR013783">
    <property type="entry name" value="Ig-like_fold"/>
</dbReference>
<gene>
    <name evidence="2" type="ORF">DIT68_03670</name>
</gene>
<dbReference type="EMBL" id="QFRJ01000002">
    <property type="protein sequence ID" value="PWH86349.1"/>
    <property type="molecule type" value="Genomic_DNA"/>
</dbReference>
<reference evidence="2 3" key="1">
    <citation type="submission" date="2018-05" db="EMBL/GenBank/DDBJ databases">
        <title>Brumimicrobium oceani sp. nov., isolated from coastal sediment.</title>
        <authorList>
            <person name="Kou Y."/>
        </authorList>
    </citation>
    <scope>NUCLEOTIDE SEQUENCE [LARGE SCALE GENOMIC DNA]</scope>
    <source>
        <strain evidence="2 3">C305</strain>
    </source>
</reference>
<feature type="domain" description="PKD" evidence="1">
    <location>
        <begin position="226"/>
        <end position="307"/>
    </location>
</feature>
<name>A0A2U2XEX2_9FLAO</name>
<dbReference type="SUPFAM" id="SSF49299">
    <property type="entry name" value="PKD domain"/>
    <property type="match status" value="2"/>
</dbReference>
<dbReference type="Pfam" id="PF13585">
    <property type="entry name" value="CHU_C"/>
    <property type="match status" value="1"/>
</dbReference>
<proteinExistence type="predicted"/>
<reference evidence="2 3" key="2">
    <citation type="submission" date="2018-05" db="EMBL/GenBank/DDBJ databases">
        <authorList>
            <person name="Lanie J.A."/>
            <person name="Ng W.-L."/>
            <person name="Kazmierczak K.M."/>
            <person name="Andrzejewski T.M."/>
            <person name="Davidsen T.M."/>
            <person name="Wayne K.J."/>
            <person name="Tettelin H."/>
            <person name="Glass J.I."/>
            <person name="Rusch D."/>
            <person name="Podicherti R."/>
            <person name="Tsui H.-C.T."/>
            <person name="Winkler M.E."/>
        </authorList>
    </citation>
    <scope>NUCLEOTIDE SEQUENCE [LARGE SCALE GENOMIC DNA]</scope>
    <source>
        <strain evidence="2 3">C305</strain>
    </source>
</reference>
<protein>
    <recommendedName>
        <fullName evidence="1">PKD domain-containing protein</fullName>
    </recommendedName>
</protein>
<evidence type="ECO:0000313" key="2">
    <source>
        <dbReference type="EMBL" id="PWH86349.1"/>
    </source>
</evidence>
<dbReference type="InterPro" id="IPR026341">
    <property type="entry name" value="T9SS_type_B"/>
</dbReference>